<evidence type="ECO:0000256" key="5">
    <source>
        <dbReference type="ARBA" id="ARBA00022692"/>
    </source>
</evidence>
<evidence type="ECO:0000256" key="8">
    <source>
        <dbReference type="ARBA" id="ARBA00022777"/>
    </source>
</evidence>
<dbReference type="PROSITE" id="PS00108">
    <property type="entry name" value="PROTEIN_KINASE_ST"/>
    <property type="match status" value="1"/>
</dbReference>
<dbReference type="InterPro" id="IPR008271">
    <property type="entry name" value="Ser/Thr_kinase_AS"/>
</dbReference>
<dbReference type="Pfam" id="PF01453">
    <property type="entry name" value="B_lectin"/>
    <property type="match status" value="1"/>
</dbReference>
<dbReference type="Pfam" id="PF00954">
    <property type="entry name" value="S_locus_glycop"/>
    <property type="match status" value="1"/>
</dbReference>
<dbReference type="Gene3D" id="2.90.10.10">
    <property type="entry name" value="Bulb-type lectin domain"/>
    <property type="match status" value="1"/>
</dbReference>
<evidence type="ECO:0000256" key="16">
    <source>
        <dbReference type="PIRNR" id="PIRNR000641"/>
    </source>
</evidence>
<evidence type="ECO:0000256" key="17">
    <source>
        <dbReference type="PROSITE-ProRule" id="PRU00076"/>
    </source>
</evidence>
<dbReference type="InterPro" id="IPR017441">
    <property type="entry name" value="Protein_kinase_ATP_BS"/>
</dbReference>
<evidence type="ECO:0000256" key="9">
    <source>
        <dbReference type="ARBA" id="ARBA00022840"/>
    </source>
</evidence>
<dbReference type="InterPro" id="IPR000742">
    <property type="entry name" value="EGF"/>
</dbReference>
<dbReference type="CDD" id="cd00028">
    <property type="entry name" value="B_lectin"/>
    <property type="match status" value="1"/>
</dbReference>
<evidence type="ECO:0000256" key="15">
    <source>
        <dbReference type="ARBA" id="ARBA00048679"/>
    </source>
</evidence>
<dbReference type="Gene3D" id="1.10.510.10">
    <property type="entry name" value="Transferase(Phosphotransferase) domain 1"/>
    <property type="match status" value="1"/>
</dbReference>
<dbReference type="PROSITE" id="PS50011">
    <property type="entry name" value="PROTEIN_KINASE_DOM"/>
    <property type="match status" value="1"/>
</dbReference>
<comment type="caution">
    <text evidence="17">Lacks conserved residue(s) required for the propagation of feature annotation.</text>
</comment>
<dbReference type="GO" id="GO:0004674">
    <property type="term" value="F:protein serine/threonine kinase activity"/>
    <property type="evidence" value="ECO:0007669"/>
    <property type="project" value="UniProtKB-KW"/>
</dbReference>
<keyword evidence="2" id="KW-1003">Cell membrane</keyword>
<dbReference type="SUPFAM" id="SSF51110">
    <property type="entry name" value="alpha-D-mannose-specific plant lectins"/>
    <property type="match status" value="1"/>
</dbReference>
<comment type="similarity">
    <text evidence="16">Belongs to the protein kinase superfamily. Ser/Thr protein kinase family.</text>
</comment>
<keyword evidence="13" id="KW-0325">Glycoprotein</keyword>
<dbReference type="AlphaFoldDB" id="A0AAN8VE92"/>
<dbReference type="PROSITE" id="PS00107">
    <property type="entry name" value="PROTEIN_KINASE_ATP"/>
    <property type="match status" value="1"/>
</dbReference>
<sequence>MVPSSKQSVMGYMGFHLISRILVLVFCVKISFSGDTLYPNQSLRDGDVLLSKNETFALGFFTPNNSSNRRYVGVWYKKVNEKNVVWVANRENPINNTSGVLSIDQHGNLLLCDVSRSTLVWHANVSSKSSHIQLLDSGNLVLVEENSSLYVWQSFDYPTDTMLCGMKIGLDRKTGQNWFLTSWRSGDDPGQGDYMYKLDVKGSPQFFLYKGSTKLWRTSPWPWPLPILSQGNSVRYSCVFSNNQDGILSSCTLDDSSIALKVVVQDFGSFTAYMSTGRENRWNSIWSSPSDICDEYRHCGAYSICVPSGAIQFECSCLPGFKPKSPRDWHLRDGSGGCVRAQNISLCGNGEGFLKVAPMKLPDTSLAGATKFVNSLECREQCLRNCSCTAYATALGDGKENVCLMWFGELLDIRPVPAEWGIDLFVRVDSITLAKNAKKYKDFLSKKELLVISFSIDGALLTLFLVVVYIRLIRRKKLKANLQKHKLLLRSSNENSNATGSQENGVPFYDFTTIIAATNNFTSTNKLGHGGFGSVYKGQLPSGVEIAVKRLSKDSGQGSEEFKNEVMLMAQLQHKNLVKLLGYCIEKDEKILVYEYLSNKSLDNFIFDAKRKLELNWRKHYEILVGIAKGLVYLHQDSRLKIIHRDLKASNILLDNKLNPKISDFGIAKICDGEHSQANTRKIVGTYGYMSPEYVIFGKFSTKSDVFSFGVLLLEIISGKRNNVDYQNHPSLNLIGFAWELWKQDKALEVIDCSLEEPGFSYEALRCIQVGLLCVQESAENRPAMSEVILMLGNNTSLPSPKKPAFVLRRSFSNLDKMMNRLGEQCSGGEVSITIIEAR</sequence>
<keyword evidence="3 16" id="KW-0723">Serine/threonine-protein kinase</keyword>
<dbReference type="FunFam" id="3.30.200.20:FF:000195">
    <property type="entry name" value="G-type lectin S-receptor-like serine/threonine-protein kinase"/>
    <property type="match status" value="1"/>
</dbReference>
<feature type="transmembrane region" description="Helical" evidence="19">
    <location>
        <begin position="12"/>
        <end position="32"/>
    </location>
</feature>
<dbReference type="SUPFAM" id="SSF56112">
    <property type="entry name" value="Protein kinase-like (PK-like)"/>
    <property type="match status" value="1"/>
</dbReference>
<dbReference type="InterPro" id="IPR024171">
    <property type="entry name" value="SRK-like_kinase"/>
</dbReference>
<dbReference type="SMART" id="SM00220">
    <property type="entry name" value="S_TKc"/>
    <property type="match status" value="1"/>
</dbReference>
<evidence type="ECO:0000256" key="18">
    <source>
        <dbReference type="PROSITE-ProRule" id="PRU10141"/>
    </source>
</evidence>
<evidence type="ECO:0000313" key="24">
    <source>
        <dbReference type="EMBL" id="KAK6932450.1"/>
    </source>
</evidence>
<dbReference type="FunFam" id="2.90.10.10:FF:000005">
    <property type="entry name" value="G-type lectin S-receptor-like serine/threonine-protein kinase"/>
    <property type="match status" value="1"/>
</dbReference>
<dbReference type="Gene3D" id="3.30.200.20">
    <property type="entry name" value="Phosphorylase Kinase, domain 1"/>
    <property type="match status" value="1"/>
</dbReference>
<evidence type="ECO:0000313" key="25">
    <source>
        <dbReference type="Proteomes" id="UP001370490"/>
    </source>
</evidence>
<evidence type="ECO:0000256" key="1">
    <source>
        <dbReference type="ARBA" id="ARBA00004251"/>
    </source>
</evidence>
<dbReference type="Pfam" id="PF11883">
    <property type="entry name" value="DUF3403"/>
    <property type="match status" value="1"/>
</dbReference>
<name>A0AAN8VE92_9MAGN</name>
<evidence type="ECO:0000259" key="20">
    <source>
        <dbReference type="PROSITE" id="PS50011"/>
    </source>
</evidence>
<keyword evidence="4 16" id="KW-0808">Transferase</keyword>
<dbReference type="SMART" id="SM00473">
    <property type="entry name" value="PAN_AP"/>
    <property type="match status" value="1"/>
</dbReference>
<dbReference type="FunFam" id="1.10.510.10:FF:000060">
    <property type="entry name" value="G-type lectin S-receptor-like serine/threonine-protein kinase"/>
    <property type="match status" value="1"/>
</dbReference>
<accession>A0AAN8VE92</accession>
<feature type="domain" description="Apple" evidence="23">
    <location>
        <begin position="347"/>
        <end position="429"/>
    </location>
</feature>
<dbReference type="CDD" id="cd14066">
    <property type="entry name" value="STKc_IRAK"/>
    <property type="match status" value="1"/>
</dbReference>
<dbReference type="CDD" id="cd01098">
    <property type="entry name" value="PAN_AP_plant"/>
    <property type="match status" value="1"/>
</dbReference>
<dbReference type="InterPro" id="IPR021820">
    <property type="entry name" value="S-locus_recpt_kinase_C"/>
</dbReference>
<evidence type="ECO:0000256" key="2">
    <source>
        <dbReference type="ARBA" id="ARBA00022475"/>
    </source>
</evidence>
<comment type="catalytic activity">
    <reaction evidence="14 16">
        <text>L-threonyl-[protein] + ATP = O-phospho-L-threonyl-[protein] + ADP + H(+)</text>
        <dbReference type="Rhea" id="RHEA:46608"/>
        <dbReference type="Rhea" id="RHEA-COMP:11060"/>
        <dbReference type="Rhea" id="RHEA-COMP:11605"/>
        <dbReference type="ChEBI" id="CHEBI:15378"/>
        <dbReference type="ChEBI" id="CHEBI:30013"/>
        <dbReference type="ChEBI" id="CHEBI:30616"/>
        <dbReference type="ChEBI" id="CHEBI:61977"/>
        <dbReference type="ChEBI" id="CHEBI:456216"/>
        <dbReference type="EC" id="2.7.11.1"/>
    </reaction>
</comment>
<feature type="transmembrane region" description="Helical" evidence="19">
    <location>
        <begin position="449"/>
        <end position="470"/>
    </location>
</feature>
<keyword evidence="9 16" id="KW-0067">ATP-binding</keyword>
<comment type="caution">
    <text evidence="24">The sequence shown here is derived from an EMBL/GenBank/DDBJ whole genome shotgun (WGS) entry which is preliminary data.</text>
</comment>
<dbReference type="GO" id="GO:0005524">
    <property type="term" value="F:ATP binding"/>
    <property type="evidence" value="ECO:0007669"/>
    <property type="project" value="UniProtKB-UniRule"/>
</dbReference>
<evidence type="ECO:0000256" key="13">
    <source>
        <dbReference type="ARBA" id="ARBA00023180"/>
    </source>
</evidence>
<keyword evidence="17" id="KW-0245">EGF-like domain</keyword>
<protein>
    <recommendedName>
        <fullName evidence="16">Receptor-like serine/threonine-protein kinase</fullName>
        <ecNumber evidence="16">2.7.11.1</ecNumber>
    </recommendedName>
</protein>
<evidence type="ECO:0000256" key="3">
    <source>
        <dbReference type="ARBA" id="ARBA00022527"/>
    </source>
</evidence>
<evidence type="ECO:0000256" key="4">
    <source>
        <dbReference type="ARBA" id="ARBA00022679"/>
    </source>
</evidence>
<reference evidence="24 25" key="1">
    <citation type="submission" date="2023-12" db="EMBL/GenBank/DDBJ databases">
        <title>A high-quality genome assembly for Dillenia turbinata (Dilleniales).</title>
        <authorList>
            <person name="Chanderbali A."/>
        </authorList>
    </citation>
    <scope>NUCLEOTIDE SEQUENCE [LARGE SCALE GENOMIC DNA]</scope>
    <source>
        <strain evidence="24">LSX21</strain>
        <tissue evidence="24">Leaf</tissue>
    </source>
</reference>
<dbReference type="InterPro" id="IPR000719">
    <property type="entry name" value="Prot_kinase_dom"/>
</dbReference>
<organism evidence="24 25">
    <name type="scientific">Dillenia turbinata</name>
    <dbReference type="NCBI Taxonomy" id="194707"/>
    <lineage>
        <taxon>Eukaryota</taxon>
        <taxon>Viridiplantae</taxon>
        <taxon>Streptophyta</taxon>
        <taxon>Embryophyta</taxon>
        <taxon>Tracheophyta</taxon>
        <taxon>Spermatophyta</taxon>
        <taxon>Magnoliopsida</taxon>
        <taxon>eudicotyledons</taxon>
        <taxon>Gunneridae</taxon>
        <taxon>Pentapetalae</taxon>
        <taxon>Dilleniales</taxon>
        <taxon>Dilleniaceae</taxon>
        <taxon>Dillenia</taxon>
    </lineage>
</organism>
<keyword evidence="5 19" id="KW-0812">Transmembrane</keyword>
<evidence type="ECO:0000256" key="11">
    <source>
        <dbReference type="ARBA" id="ARBA00023136"/>
    </source>
</evidence>
<dbReference type="EC" id="2.7.11.1" evidence="16"/>
<keyword evidence="10 19" id="KW-1133">Transmembrane helix</keyword>
<dbReference type="GO" id="GO:0048544">
    <property type="term" value="P:recognition of pollen"/>
    <property type="evidence" value="ECO:0007669"/>
    <property type="project" value="InterPro"/>
</dbReference>
<keyword evidence="8 16" id="KW-0418">Kinase</keyword>
<gene>
    <name evidence="24" type="ORF">RJ641_002074</name>
</gene>
<dbReference type="InterPro" id="IPR000858">
    <property type="entry name" value="S_locus_glycoprot_dom"/>
</dbReference>
<dbReference type="InterPro" id="IPR001480">
    <property type="entry name" value="Bulb-type_lectin_dom"/>
</dbReference>
<dbReference type="SMART" id="SM00108">
    <property type="entry name" value="B_lectin"/>
    <property type="match status" value="1"/>
</dbReference>
<comment type="subcellular location">
    <subcellularLocation>
        <location evidence="1">Cell membrane</location>
        <topology evidence="1">Single-pass type I membrane protein</topology>
    </subcellularLocation>
</comment>
<comment type="catalytic activity">
    <reaction evidence="15 16">
        <text>L-seryl-[protein] + ATP = O-phospho-L-seryl-[protein] + ADP + H(+)</text>
        <dbReference type="Rhea" id="RHEA:17989"/>
        <dbReference type="Rhea" id="RHEA-COMP:9863"/>
        <dbReference type="Rhea" id="RHEA-COMP:11604"/>
        <dbReference type="ChEBI" id="CHEBI:15378"/>
        <dbReference type="ChEBI" id="CHEBI:29999"/>
        <dbReference type="ChEBI" id="CHEBI:30616"/>
        <dbReference type="ChEBI" id="CHEBI:83421"/>
        <dbReference type="ChEBI" id="CHEBI:456216"/>
        <dbReference type="EC" id="2.7.11.1"/>
    </reaction>
</comment>
<dbReference type="PANTHER" id="PTHR27002:SF1095">
    <property type="entry name" value="G-TYPE LECTIN S-RECEPTOR-LIKE SERINE_THREONINE-PROTEIN KINASE RKS1"/>
    <property type="match status" value="1"/>
</dbReference>
<dbReference type="PROSITE" id="PS50927">
    <property type="entry name" value="BULB_LECTIN"/>
    <property type="match status" value="1"/>
</dbReference>
<feature type="binding site" evidence="18">
    <location>
        <position position="549"/>
    </location>
    <ligand>
        <name>ATP</name>
        <dbReference type="ChEBI" id="CHEBI:30616"/>
    </ligand>
</feature>
<evidence type="ECO:0000259" key="21">
    <source>
        <dbReference type="PROSITE" id="PS50026"/>
    </source>
</evidence>
<dbReference type="PIRSF" id="PIRSF000641">
    <property type="entry name" value="SRK"/>
    <property type="match status" value="1"/>
</dbReference>
<dbReference type="PROSITE" id="PS50948">
    <property type="entry name" value="PAN"/>
    <property type="match status" value="1"/>
</dbReference>
<keyword evidence="25" id="KW-1185">Reference proteome</keyword>
<evidence type="ECO:0000256" key="19">
    <source>
        <dbReference type="SAM" id="Phobius"/>
    </source>
</evidence>
<dbReference type="InterPro" id="IPR001245">
    <property type="entry name" value="Ser-Thr/Tyr_kinase_cat_dom"/>
</dbReference>
<dbReference type="Pfam" id="PF07714">
    <property type="entry name" value="PK_Tyr_Ser-Thr"/>
    <property type="match status" value="1"/>
</dbReference>
<feature type="domain" description="Protein kinase" evidence="20">
    <location>
        <begin position="521"/>
        <end position="798"/>
    </location>
</feature>
<feature type="domain" description="Bulb-type lectin" evidence="22">
    <location>
        <begin position="34"/>
        <end position="155"/>
    </location>
</feature>
<evidence type="ECO:0000259" key="23">
    <source>
        <dbReference type="PROSITE" id="PS50948"/>
    </source>
</evidence>
<dbReference type="InterPro" id="IPR011009">
    <property type="entry name" value="Kinase-like_dom_sf"/>
</dbReference>
<dbReference type="GO" id="GO:0005886">
    <property type="term" value="C:plasma membrane"/>
    <property type="evidence" value="ECO:0007669"/>
    <property type="project" value="UniProtKB-SubCell"/>
</dbReference>
<evidence type="ECO:0000256" key="7">
    <source>
        <dbReference type="ARBA" id="ARBA00022741"/>
    </source>
</evidence>
<evidence type="ECO:0000256" key="10">
    <source>
        <dbReference type="ARBA" id="ARBA00022989"/>
    </source>
</evidence>
<proteinExistence type="inferred from homology"/>
<dbReference type="PROSITE" id="PS50026">
    <property type="entry name" value="EGF_3"/>
    <property type="match status" value="1"/>
</dbReference>
<evidence type="ECO:0000259" key="22">
    <source>
        <dbReference type="PROSITE" id="PS50927"/>
    </source>
</evidence>
<keyword evidence="7 16" id="KW-0547">Nucleotide-binding</keyword>
<feature type="domain" description="EGF-like" evidence="21">
    <location>
        <begin position="289"/>
        <end position="327"/>
    </location>
</feature>
<keyword evidence="11 19" id="KW-0472">Membrane</keyword>
<dbReference type="PANTHER" id="PTHR27002">
    <property type="entry name" value="RECEPTOR-LIKE SERINE/THREONINE-PROTEIN KINASE SD1-8"/>
    <property type="match status" value="1"/>
</dbReference>
<dbReference type="EMBL" id="JBAMMX010000010">
    <property type="protein sequence ID" value="KAK6932450.1"/>
    <property type="molecule type" value="Genomic_DNA"/>
</dbReference>
<evidence type="ECO:0000256" key="12">
    <source>
        <dbReference type="ARBA" id="ARBA00023157"/>
    </source>
</evidence>
<dbReference type="InterPro" id="IPR036426">
    <property type="entry name" value="Bulb-type_lectin_dom_sf"/>
</dbReference>
<evidence type="ECO:0000256" key="14">
    <source>
        <dbReference type="ARBA" id="ARBA00047899"/>
    </source>
</evidence>
<dbReference type="Proteomes" id="UP001370490">
    <property type="component" value="Unassembled WGS sequence"/>
</dbReference>
<dbReference type="Pfam" id="PF08276">
    <property type="entry name" value="PAN_2"/>
    <property type="match status" value="1"/>
</dbReference>
<evidence type="ECO:0000256" key="6">
    <source>
        <dbReference type="ARBA" id="ARBA00022729"/>
    </source>
</evidence>
<dbReference type="InterPro" id="IPR003609">
    <property type="entry name" value="Pan_app"/>
</dbReference>
<keyword evidence="6" id="KW-0732">Signal</keyword>
<keyword evidence="12" id="KW-1015">Disulfide bond</keyword>